<comment type="pathway">
    <text evidence="1">Protein modification; protein ubiquitination.</text>
</comment>
<protein>
    <submittedName>
        <fullName evidence="3">Putative SKP1 component, dimerization</fullName>
    </submittedName>
</protein>
<dbReference type="Pfam" id="PF01466">
    <property type="entry name" value="Skp1"/>
    <property type="match status" value="1"/>
</dbReference>
<proteinExistence type="predicted"/>
<dbReference type="InterPro" id="IPR011333">
    <property type="entry name" value="SKP1/BTB/POZ_sf"/>
</dbReference>
<feature type="domain" description="SKP1 component dimerisation" evidence="2">
    <location>
        <begin position="17"/>
        <end position="32"/>
    </location>
</feature>
<dbReference type="AlphaFoldDB" id="A0A2P6PKX6"/>
<dbReference type="GO" id="GO:0006511">
    <property type="term" value="P:ubiquitin-dependent protein catabolic process"/>
    <property type="evidence" value="ECO:0007669"/>
    <property type="project" value="InterPro"/>
</dbReference>
<evidence type="ECO:0000259" key="2">
    <source>
        <dbReference type="Pfam" id="PF01466"/>
    </source>
</evidence>
<dbReference type="SUPFAM" id="SSF81382">
    <property type="entry name" value="Skp1 dimerisation domain-like"/>
    <property type="match status" value="1"/>
</dbReference>
<dbReference type="InterPro" id="IPR036296">
    <property type="entry name" value="SKP1-like_dim_sf"/>
</dbReference>
<evidence type="ECO:0000313" key="3">
    <source>
        <dbReference type="EMBL" id="PRQ22566.1"/>
    </source>
</evidence>
<reference evidence="3 4" key="1">
    <citation type="journal article" date="2018" name="Nat. Genet.">
        <title>The Rosa genome provides new insights in the design of modern roses.</title>
        <authorList>
            <person name="Bendahmane M."/>
        </authorList>
    </citation>
    <scope>NUCLEOTIDE SEQUENCE [LARGE SCALE GENOMIC DNA]</scope>
    <source>
        <strain evidence="4">cv. Old Blush</strain>
    </source>
</reference>
<evidence type="ECO:0000256" key="1">
    <source>
        <dbReference type="ARBA" id="ARBA00004906"/>
    </source>
</evidence>
<dbReference type="InterPro" id="IPR016072">
    <property type="entry name" value="Skp1_comp_dimer"/>
</dbReference>
<sequence length="101" mass="11228">MIAVSILVIATNYLDIKGLLDLTCQTVADMIKASRGRLQKRFASISTSRMTILQRKKRRCGGRINGRLSEAKGCLFNVDNVNGSGGTRKLYLGGRKIMKYF</sequence>
<dbReference type="EMBL" id="PDCK01000044">
    <property type="protein sequence ID" value="PRQ22566.1"/>
    <property type="molecule type" value="Genomic_DNA"/>
</dbReference>
<dbReference type="STRING" id="74649.A0A2P6PKX6"/>
<evidence type="ECO:0000313" key="4">
    <source>
        <dbReference type="Proteomes" id="UP000238479"/>
    </source>
</evidence>
<name>A0A2P6PKX6_ROSCH</name>
<gene>
    <name evidence="3" type="ORF">RchiOBHm_Chr6g0251721</name>
</gene>
<organism evidence="3 4">
    <name type="scientific">Rosa chinensis</name>
    <name type="common">China rose</name>
    <dbReference type="NCBI Taxonomy" id="74649"/>
    <lineage>
        <taxon>Eukaryota</taxon>
        <taxon>Viridiplantae</taxon>
        <taxon>Streptophyta</taxon>
        <taxon>Embryophyta</taxon>
        <taxon>Tracheophyta</taxon>
        <taxon>Spermatophyta</taxon>
        <taxon>Magnoliopsida</taxon>
        <taxon>eudicotyledons</taxon>
        <taxon>Gunneridae</taxon>
        <taxon>Pentapetalae</taxon>
        <taxon>rosids</taxon>
        <taxon>fabids</taxon>
        <taxon>Rosales</taxon>
        <taxon>Rosaceae</taxon>
        <taxon>Rosoideae</taxon>
        <taxon>Rosoideae incertae sedis</taxon>
        <taxon>Rosa</taxon>
    </lineage>
</organism>
<dbReference type="Gene3D" id="3.30.710.10">
    <property type="entry name" value="Potassium Channel Kv1.1, Chain A"/>
    <property type="match status" value="1"/>
</dbReference>
<dbReference type="Gramene" id="PRQ22566">
    <property type="protein sequence ID" value="PRQ22566"/>
    <property type="gene ID" value="RchiOBHm_Chr6g0251721"/>
</dbReference>
<accession>A0A2P6PKX6</accession>
<dbReference type="Proteomes" id="UP000238479">
    <property type="component" value="Chromosome 6"/>
</dbReference>
<keyword evidence="4" id="KW-1185">Reference proteome</keyword>
<comment type="caution">
    <text evidence="3">The sequence shown here is derived from an EMBL/GenBank/DDBJ whole genome shotgun (WGS) entry which is preliminary data.</text>
</comment>